<dbReference type="GO" id="GO:0008173">
    <property type="term" value="F:RNA methyltransferase activity"/>
    <property type="evidence" value="ECO:0007669"/>
    <property type="project" value="InterPro"/>
</dbReference>
<dbReference type="InterPro" id="IPR004441">
    <property type="entry name" value="rRNA_MeTrfase_TrmH"/>
</dbReference>
<comment type="caution">
    <text evidence="4">The sequence shown here is derived from an EMBL/GenBank/DDBJ whole genome shotgun (WGS) entry which is preliminary data.</text>
</comment>
<dbReference type="SUPFAM" id="SSF75217">
    <property type="entry name" value="alpha/beta knot"/>
    <property type="match status" value="1"/>
</dbReference>
<dbReference type="GO" id="GO:0005829">
    <property type="term" value="C:cytosol"/>
    <property type="evidence" value="ECO:0007669"/>
    <property type="project" value="TreeGrafter"/>
</dbReference>
<dbReference type="InterPro" id="IPR029026">
    <property type="entry name" value="tRNA_m1G_MTases_N"/>
</dbReference>
<dbReference type="OrthoDB" id="9785673at2"/>
<keyword evidence="1 4" id="KW-0489">Methyltransferase</keyword>
<dbReference type="GO" id="GO:0006396">
    <property type="term" value="P:RNA processing"/>
    <property type="evidence" value="ECO:0007669"/>
    <property type="project" value="InterPro"/>
</dbReference>
<evidence type="ECO:0000313" key="4">
    <source>
        <dbReference type="EMBL" id="ERF59884.1"/>
    </source>
</evidence>
<dbReference type="SUPFAM" id="SSF55315">
    <property type="entry name" value="L30e-like"/>
    <property type="match status" value="1"/>
</dbReference>
<accession>U2KY54</accession>
<keyword evidence="7" id="KW-1185">Reference proteome</keyword>
<dbReference type="InterPro" id="IPR029064">
    <property type="entry name" value="Ribosomal_eL30-like_sf"/>
</dbReference>
<dbReference type="SMART" id="SM00967">
    <property type="entry name" value="SpoU_sub_bind"/>
    <property type="match status" value="1"/>
</dbReference>
<proteinExistence type="predicted"/>
<dbReference type="AlphaFoldDB" id="U2KY54"/>
<dbReference type="Pfam" id="PF00588">
    <property type="entry name" value="SpoU_methylase"/>
    <property type="match status" value="1"/>
</dbReference>
<dbReference type="PATRIC" id="fig|1125725.3.peg.2156"/>
<dbReference type="InterPro" id="IPR029028">
    <property type="entry name" value="Alpha/beta_knot_MTases"/>
</dbReference>
<dbReference type="RefSeq" id="WP_021331161.1">
    <property type="nucleotide sequence ID" value="NZ_AUZJ01000055.1"/>
</dbReference>
<protein>
    <submittedName>
        <fullName evidence="4">RNA methyltransferase, TrmH family</fullName>
    </submittedName>
</protein>
<sequence length="260" mass="28523">MRNKQNDELAVCGLSAVKKLEKKDWKKIRRLYFTKETAPFFGGLCKKLAKKGGIYNLVEPADLEKLSGTVHHQGVVAMIFMPKIMPLDSDVADEWIANGENVLVLDRIGNANNFGAIVRSAAFFGMKNIVIPADESQSAITTSSYRIAQGGMEFVDIYSANSIARFMEAVRGRMMRIGTDLRAKKTLAEIAGMRGEKPLLIVLGNEEDGISDDVRKNCDECVIIPFAGFAEGAEPAIQSLNVAQAASVILYELQKTQPPH</sequence>
<dbReference type="InterPro" id="IPR013123">
    <property type="entry name" value="SpoU_subst-bd"/>
</dbReference>
<evidence type="ECO:0000313" key="6">
    <source>
        <dbReference type="Proteomes" id="UP000016412"/>
    </source>
</evidence>
<dbReference type="PANTHER" id="PTHR46429:SF2">
    <property type="entry name" value="TRNA_RRNA METHYLTRANSFERASE"/>
    <property type="match status" value="1"/>
</dbReference>
<dbReference type="eggNOG" id="COG0566">
    <property type="taxonomic scope" value="Bacteria"/>
</dbReference>
<evidence type="ECO:0000256" key="2">
    <source>
        <dbReference type="ARBA" id="ARBA00022679"/>
    </source>
</evidence>
<feature type="domain" description="RNA 2-O ribose methyltransferase substrate binding" evidence="3">
    <location>
        <begin position="10"/>
        <end position="85"/>
    </location>
</feature>
<dbReference type="Pfam" id="PF08032">
    <property type="entry name" value="SpoU_sub_bind"/>
    <property type="match status" value="1"/>
</dbReference>
<gene>
    <name evidence="5" type="ORF">HMPREF0860_2089</name>
    <name evidence="4" type="ORF">HMPREF1325_0663</name>
</gene>
<keyword evidence="2 4" id="KW-0808">Transferase</keyword>
<dbReference type="CDD" id="cd18095">
    <property type="entry name" value="SpoU-like_rRNA-MTase"/>
    <property type="match status" value="1"/>
</dbReference>
<dbReference type="Gene3D" id="3.40.1280.10">
    <property type="match status" value="1"/>
</dbReference>
<dbReference type="InterPro" id="IPR001537">
    <property type="entry name" value="SpoU_MeTrfase"/>
</dbReference>
<evidence type="ECO:0000313" key="7">
    <source>
        <dbReference type="Proteomes" id="UP000016646"/>
    </source>
</evidence>
<dbReference type="GO" id="GO:0032259">
    <property type="term" value="P:methylation"/>
    <property type="evidence" value="ECO:0007669"/>
    <property type="project" value="UniProtKB-KW"/>
</dbReference>
<dbReference type="Proteomes" id="UP000016412">
    <property type="component" value="Unassembled WGS sequence"/>
</dbReference>
<evidence type="ECO:0000313" key="5">
    <source>
        <dbReference type="EMBL" id="ERK03392.1"/>
    </source>
</evidence>
<organism evidence="4 6">
    <name type="scientific">Treponema socranskii subsp. socranskii VPI DR56BR1116 = ATCC 35536</name>
    <dbReference type="NCBI Taxonomy" id="1125725"/>
    <lineage>
        <taxon>Bacteria</taxon>
        <taxon>Pseudomonadati</taxon>
        <taxon>Spirochaetota</taxon>
        <taxon>Spirochaetia</taxon>
        <taxon>Spirochaetales</taxon>
        <taxon>Treponemataceae</taxon>
        <taxon>Treponema</taxon>
    </lineage>
</organism>
<dbReference type="EMBL" id="AUZJ01000055">
    <property type="protein sequence ID" value="ERF59884.1"/>
    <property type="molecule type" value="Genomic_DNA"/>
</dbReference>
<dbReference type="Proteomes" id="UP000016646">
    <property type="component" value="Unassembled WGS sequence"/>
</dbReference>
<dbReference type="Gene3D" id="3.30.1330.30">
    <property type="match status" value="1"/>
</dbReference>
<dbReference type="EMBL" id="AVQI01000033">
    <property type="protein sequence ID" value="ERK03392.1"/>
    <property type="molecule type" value="Genomic_DNA"/>
</dbReference>
<evidence type="ECO:0000256" key="1">
    <source>
        <dbReference type="ARBA" id="ARBA00022603"/>
    </source>
</evidence>
<dbReference type="GO" id="GO:0003723">
    <property type="term" value="F:RNA binding"/>
    <property type="evidence" value="ECO:0007669"/>
    <property type="project" value="InterPro"/>
</dbReference>
<dbReference type="PANTHER" id="PTHR46429">
    <property type="entry name" value="23S RRNA (GUANOSINE-2'-O-)-METHYLTRANSFERASE RLMB"/>
    <property type="match status" value="1"/>
</dbReference>
<evidence type="ECO:0000259" key="3">
    <source>
        <dbReference type="SMART" id="SM00967"/>
    </source>
</evidence>
<name>U2KY54_TRESO</name>
<reference evidence="6 7" key="1">
    <citation type="submission" date="2013-08" db="EMBL/GenBank/DDBJ databases">
        <authorList>
            <person name="Durkin A.S."/>
            <person name="Haft D.R."/>
            <person name="McCorrison J."/>
            <person name="Torralba M."/>
            <person name="Gillis M."/>
            <person name="Haft D.H."/>
            <person name="Methe B."/>
            <person name="Sutton G."/>
            <person name="Nelson K.E."/>
        </authorList>
    </citation>
    <scope>NUCLEOTIDE SEQUENCE [LARGE SCALE GENOMIC DNA]</scope>
    <source>
        <strain evidence="5 7">ATCC 35536</strain>
        <strain evidence="4 6">VPI DR56BR1116</strain>
    </source>
</reference>
<dbReference type="STRING" id="1125725.HMPREF1325_0663"/>